<dbReference type="Pfam" id="PF13302">
    <property type="entry name" value="Acetyltransf_3"/>
    <property type="match status" value="1"/>
</dbReference>
<dbReference type="Gene3D" id="3.40.630.30">
    <property type="match status" value="1"/>
</dbReference>
<comment type="caution">
    <text evidence="2">The sequence shown here is derived from an EMBL/GenBank/DDBJ whole genome shotgun (WGS) entry which is preliminary data.</text>
</comment>
<dbReference type="SUPFAM" id="SSF55729">
    <property type="entry name" value="Acyl-CoA N-acyltransferases (Nat)"/>
    <property type="match status" value="1"/>
</dbReference>
<dbReference type="PANTHER" id="PTHR46067:SF16">
    <property type="entry name" value="N-ACETYLTRANSFERASE DOMAIN-CONTAINING PROTEIN"/>
    <property type="match status" value="1"/>
</dbReference>
<evidence type="ECO:0000313" key="3">
    <source>
        <dbReference type="Proteomes" id="UP001198893"/>
    </source>
</evidence>
<evidence type="ECO:0000259" key="1">
    <source>
        <dbReference type="PROSITE" id="PS51186"/>
    </source>
</evidence>
<feature type="domain" description="N-acetyltransferase" evidence="1">
    <location>
        <begin position="3"/>
        <end position="147"/>
    </location>
</feature>
<proteinExistence type="predicted"/>
<gene>
    <name evidence="2" type="ORF">LKD47_02830</name>
</gene>
<dbReference type="EMBL" id="JAJEQW010000002">
    <property type="protein sequence ID" value="MCC2241241.1"/>
    <property type="molecule type" value="Genomic_DNA"/>
</dbReference>
<dbReference type="PANTHER" id="PTHR46067">
    <property type="entry name" value="ACYL-COA N-ACYLTRANSFERASES (NAT) SUPERFAMILY PROTEIN"/>
    <property type="match status" value="1"/>
</dbReference>
<name>A0AAW4WF50_9FIRM</name>
<dbReference type="RefSeq" id="WP_227709624.1">
    <property type="nucleotide sequence ID" value="NZ_JAJEQW010000002.1"/>
</dbReference>
<reference evidence="2" key="1">
    <citation type="submission" date="2021-10" db="EMBL/GenBank/DDBJ databases">
        <title>Anaerobic single-cell dispensing facilitates the cultivation of human gut bacteria.</title>
        <authorList>
            <person name="Afrizal A."/>
        </authorList>
    </citation>
    <scope>NUCLEOTIDE SEQUENCE</scope>
    <source>
        <strain evidence="2">CLA-AA-H204</strain>
    </source>
</reference>
<dbReference type="GO" id="GO:0016747">
    <property type="term" value="F:acyltransferase activity, transferring groups other than amino-acyl groups"/>
    <property type="evidence" value="ECO:0007669"/>
    <property type="project" value="InterPro"/>
</dbReference>
<dbReference type="InterPro" id="IPR016181">
    <property type="entry name" value="Acyl_CoA_acyltransferase"/>
</dbReference>
<sequence length="147" mass="17292">MKEYLREATKDDVDLLFKWMNDPAVRKNSFSSEKITYEEHTSWYRSLLENKNCKQYIYMCGDCPIGQIRIVQKEKNAEISYSICTEKRSQGYGAKMLELVKNQVFKDFPMVDKLTGLVKTDNLASKKAFENAGYEEKYSMFEFVRVD</sequence>
<dbReference type="Proteomes" id="UP001198893">
    <property type="component" value="Unassembled WGS sequence"/>
</dbReference>
<dbReference type="InterPro" id="IPR000182">
    <property type="entry name" value="GNAT_dom"/>
</dbReference>
<dbReference type="PROSITE" id="PS51186">
    <property type="entry name" value="GNAT"/>
    <property type="match status" value="1"/>
</dbReference>
<evidence type="ECO:0000313" key="2">
    <source>
        <dbReference type="EMBL" id="MCC2241241.1"/>
    </source>
</evidence>
<protein>
    <submittedName>
        <fullName evidence="2">GNAT family N-acetyltransferase</fullName>
    </submittedName>
</protein>
<organism evidence="2 3">
    <name type="scientific">Roseburia amylophila</name>
    <dbReference type="NCBI Taxonomy" id="2981794"/>
    <lineage>
        <taxon>Bacteria</taxon>
        <taxon>Bacillati</taxon>
        <taxon>Bacillota</taxon>
        <taxon>Clostridia</taxon>
        <taxon>Lachnospirales</taxon>
        <taxon>Lachnospiraceae</taxon>
        <taxon>Roseburia</taxon>
    </lineage>
</organism>
<dbReference type="AlphaFoldDB" id="A0AAW4WF50"/>
<accession>A0AAW4WF50</accession>